<dbReference type="OrthoDB" id="5843067at2759"/>
<keyword evidence="1" id="KW-1185">Reference proteome</keyword>
<dbReference type="Proteomes" id="UP000025227">
    <property type="component" value="Unplaced"/>
</dbReference>
<dbReference type="AlphaFoldDB" id="A0A7I4YLW0"/>
<dbReference type="PANTHER" id="PTHR47027">
    <property type="entry name" value="REVERSE TRANSCRIPTASE DOMAIN-CONTAINING PROTEIN"/>
    <property type="match status" value="1"/>
</dbReference>
<name>A0A7I4YLW0_HAECO</name>
<evidence type="ECO:0000313" key="2">
    <source>
        <dbReference type="WBParaSite" id="HCON_00113510-00001"/>
    </source>
</evidence>
<protein>
    <submittedName>
        <fullName evidence="2">Reverse transcriptase domain-containing protein</fullName>
    </submittedName>
</protein>
<reference evidence="2" key="1">
    <citation type="submission" date="2020-12" db="UniProtKB">
        <authorList>
            <consortium name="WormBaseParasite"/>
        </authorList>
    </citation>
    <scope>IDENTIFICATION</scope>
    <source>
        <strain evidence="2">MHco3</strain>
    </source>
</reference>
<dbReference type="WBParaSite" id="HCON_00113510-00001">
    <property type="protein sequence ID" value="HCON_00113510-00001"/>
    <property type="gene ID" value="HCON_00113510"/>
</dbReference>
<evidence type="ECO:0000313" key="1">
    <source>
        <dbReference type="Proteomes" id="UP000025227"/>
    </source>
</evidence>
<proteinExistence type="predicted"/>
<organism evidence="1 2">
    <name type="scientific">Haemonchus contortus</name>
    <name type="common">Barber pole worm</name>
    <dbReference type="NCBI Taxonomy" id="6289"/>
    <lineage>
        <taxon>Eukaryota</taxon>
        <taxon>Metazoa</taxon>
        <taxon>Ecdysozoa</taxon>
        <taxon>Nematoda</taxon>
        <taxon>Chromadorea</taxon>
        <taxon>Rhabditida</taxon>
        <taxon>Rhabditina</taxon>
        <taxon>Rhabditomorpha</taxon>
        <taxon>Strongyloidea</taxon>
        <taxon>Trichostrongylidae</taxon>
        <taxon>Haemonchus</taxon>
    </lineage>
</organism>
<accession>A0A7I4YLW0</accession>
<sequence length="117" mass="13048">MVNELNAVSRRIGLEMNMSKTQLMVSKWCYTGTVGLEGKALQRVEFYVYLGRELNMMNNIAPELNRRRLAAWAAFGSIRVATDQVSDPDLKASIFNASVLPAMCYATGLTIKRSPKS</sequence>
<dbReference type="PANTHER" id="PTHR47027:SF20">
    <property type="entry name" value="REVERSE TRANSCRIPTASE-LIKE PROTEIN WITH RNA-DIRECTED DNA POLYMERASE DOMAIN"/>
    <property type="match status" value="1"/>
</dbReference>